<feature type="coiled-coil region" evidence="1">
    <location>
        <begin position="1300"/>
        <end position="1327"/>
    </location>
</feature>
<feature type="compositionally biased region" description="Basic and acidic residues" evidence="2">
    <location>
        <begin position="270"/>
        <end position="287"/>
    </location>
</feature>
<feature type="compositionally biased region" description="Low complexity" evidence="2">
    <location>
        <begin position="966"/>
        <end position="985"/>
    </location>
</feature>
<feature type="region of interest" description="Disordered" evidence="2">
    <location>
        <begin position="121"/>
        <end position="152"/>
    </location>
</feature>
<evidence type="ECO:0000313" key="3">
    <source>
        <dbReference type="EMBL" id="KAF2113377.1"/>
    </source>
</evidence>
<protein>
    <submittedName>
        <fullName evidence="3">Uncharacterized protein</fullName>
    </submittedName>
</protein>
<feature type="compositionally biased region" description="Polar residues" evidence="2">
    <location>
        <begin position="520"/>
        <end position="530"/>
    </location>
</feature>
<feature type="region of interest" description="Disordered" evidence="2">
    <location>
        <begin position="945"/>
        <end position="1030"/>
    </location>
</feature>
<keyword evidence="1" id="KW-0175">Coiled coil</keyword>
<reference evidence="3" key="1">
    <citation type="journal article" date="2020" name="Stud. Mycol.">
        <title>101 Dothideomycetes genomes: a test case for predicting lifestyles and emergence of pathogens.</title>
        <authorList>
            <person name="Haridas S."/>
            <person name="Albert R."/>
            <person name="Binder M."/>
            <person name="Bloem J."/>
            <person name="Labutti K."/>
            <person name="Salamov A."/>
            <person name="Andreopoulos B."/>
            <person name="Baker S."/>
            <person name="Barry K."/>
            <person name="Bills G."/>
            <person name="Bluhm B."/>
            <person name="Cannon C."/>
            <person name="Castanera R."/>
            <person name="Culley D."/>
            <person name="Daum C."/>
            <person name="Ezra D."/>
            <person name="Gonzalez J."/>
            <person name="Henrissat B."/>
            <person name="Kuo A."/>
            <person name="Liang C."/>
            <person name="Lipzen A."/>
            <person name="Lutzoni F."/>
            <person name="Magnuson J."/>
            <person name="Mondo S."/>
            <person name="Nolan M."/>
            <person name="Ohm R."/>
            <person name="Pangilinan J."/>
            <person name="Park H.-J."/>
            <person name="Ramirez L."/>
            <person name="Alfaro M."/>
            <person name="Sun H."/>
            <person name="Tritt A."/>
            <person name="Yoshinaga Y."/>
            <person name="Zwiers L.-H."/>
            <person name="Turgeon B."/>
            <person name="Goodwin S."/>
            <person name="Spatafora J."/>
            <person name="Crous P."/>
            <person name="Grigoriev I."/>
        </authorList>
    </citation>
    <scope>NUCLEOTIDE SEQUENCE</scope>
    <source>
        <strain evidence="3">CBS 627.86</strain>
    </source>
</reference>
<feature type="region of interest" description="Disordered" evidence="2">
    <location>
        <begin position="1099"/>
        <end position="1149"/>
    </location>
</feature>
<feature type="region of interest" description="Disordered" evidence="2">
    <location>
        <begin position="515"/>
        <end position="534"/>
    </location>
</feature>
<evidence type="ECO:0000313" key="4">
    <source>
        <dbReference type="Proteomes" id="UP000799770"/>
    </source>
</evidence>
<feature type="compositionally biased region" description="Polar residues" evidence="2">
    <location>
        <begin position="407"/>
        <end position="416"/>
    </location>
</feature>
<name>A0A6A5Z3B4_9PLEO</name>
<feature type="compositionally biased region" description="Basic and acidic residues" evidence="2">
    <location>
        <begin position="310"/>
        <end position="322"/>
    </location>
</feature>
<sequence length="1356" mass="152358">MGWWRRDPSLWCRSPLHRYSRLGDRTDALLRSRCFSKSQARAAQHKDDDDARRPDDLSDLQWIQLQHYRRWKRRLQENPYRALFGASEDMLNGKGLKDWEWVSKAFPKWMLRDMGIDEWGGQGRFRKGRTVEGKPTSDPPTPPKTQKDKTPFVANDYPKKVDISTDSSTKTRAVMPTWKEVYDKYSAGVASPSDTRRPAETAPTRDALIDDLFGHRSRKTPPRMDSHGKQETKAVAEAQGAKETSIEAAKRETTFIKEFLDDTPKAIMNTEDKSNTWRQTSIDRRAEPGFVPQMRKSSIPPTPPSSPTDEVSKPKAVPETRSESSGSEDPVMYFHVSQLNAFGPQSLAVNTPSPIPSSQPSGDHQVKPSDLVTHAKPDHIKYDTDRGIKAIGMEIYPQLDELESRPALSTTESNDQAEAIGRFTSKASRSTSETLSQLPKDDLDFLSAEEIRASMGVKQSAMKSAEEKRQARKELEEEFKKSQEEELKLDAMIEAKIINDQVVRRTERLLHDEVARDNGANKTEQPVTSRSEAKVADAESAIETSIDRMTKWLKTSGDAINRNFWQEPSQKAQVDASSDSFLKGIVSGVEKSRGTMELVREDLAKDLPCSKPLLQRLQDNEASIIPRAGKLARYQQNAVALHSALRARGRVTDRVKQLRTAFNLTEKEFETASKELEMTRFEVMYPSEKRLQKAFEILQKNVRLSRRMFFGLQARLESTGSAPLTPMYIDMGHRLLALRDTQFAILRLVERAIHTYNMKAEPGFRSNSYGVFNWDDVLKNVDTFQPDDVRASQQLNNEVEAQKSAMQGLSDDGYSRVPKPAKKTTFAAESPLAHSLFRPFTQQFEALGKEEVKSKSAEDPAIAKSRQDAEDRALVKEVKKAYEDNYGPITVHHRQVLEEEHPEAPGELSTARFPEVIAPEESEKMAGTLQDLARQGLLTVNVDPPASARVEETATVDQPPAYTAVTESETPPSSDTTSSVPSQESNSTSASRTESVTEPDTTASVAEVPSQSEARNDGPTPLSGNMPLNREDLLFRDPNCHHPDFPRFYWSETLGEWVSAAKTQDQPGSYSDKTVEENSGFYWSESLGEYVSVAKTQDQPTSTFRDPNHDQPGFYSNEKVEGNASTAKTQDQPPRTFRDPNWTETGFIPPPTPVTYTVLTYNPTTDEISVITTTSSTPEDSSDSIPISKAFRRLEYPAKFLPHLPQGFNITAVSKHSLILRESDDPSTVIRSITTHPETDNRDDDFKHTVNPVDGTARLSPTGYVGVDDLKEEVGRELDAIRRREAAERIFKQGKADMQLREKLKDAEKRREKIEKWKREKMEKRKKGSVLGSVLKTAIVGGTICYIFGVIGEIAS</sequence>
<proteinExistence type="predicted"/>
<accession>A0A6A5Z3B4</accession>
<feature type="compositionally biased region" description="Polar residues" evidence="2">
    <location>
        <begin position="1123"/>
        <end position="1133"/>
    </location>
</feature>
<dbReference type="Proteomes" id="UP000799770">
    <property type="component" value="Unassembled WGS sequence"/>
</dbReference>
<organism evidence="3 4">
    <name type="scientific">Lophiotrema nucula</name>
    <dbReference type="NCBI Taxonomy" id="690887"/>
    <lineage>
        <taxon>Eukaryota</taxon>
        <taxon>Fungi</taxon>
        <taxon>Dikarya</taxon>
        <taxon>Ascomycota</taxon>
        <taxon>Pezizomycotina</taxon>
        <taxon>Dothideomycetes</taxon>
        <taxon>Pleosporomycetidae</taxon>
        <taxon>Pleosporales</taxon>
        <taxon>Lophiotremataceae</taxon>
        <taxon>Lophiotrema</taxon>
    </lineage>
</organism>
<feature type="region of interest" description="Disordered" evidence="2">
    <location>
        <begin position="407"/>
        <end position="437"/>
    </location>
</feature>
<keyword evidence="4" id="KW-1185">Reference proteome</keyword>
<feature type="compositionally biased region" description="Polar residues" evidence="2">
    <location>
        <begin position="347"/>
        <end position="362"/>
    </location>
</feature>
<gene>
    <name evidence="3" type="ORF">BDV96DRAFT_601541</name>
</gene>
<feature type="region of interest" description="Disordered" evidence="2">
    <location>
        <begin position="270"/>
        <end position="329"/>
    </location>
</feature>
<feature type="compositionally biased region" description="Polar residues" evidence="2">
    <location>
        <begin position="986"/>
        <end position="1013"/>
    </location>
</feature>
<feature type="compositionally biased region" description="Polar residues" evidence="2">
    <location>
        <begin position="425"/>
        <end position="437"/>
    </location>
</feature>
<dbReference type="EMBL" id="ML977328">
    <property type="protein sequence ID" value="KAF2113377.1"/>
    <property type="molecule type" value="Genomic_DNA"/>
</dbReference>
<feature type="compositionally biased region" description="Basic and acidic residues" evidence="2">
    <location>
        <begin position="222"/>
        <end position="231"/>
    </location>
</feature>
<feature type="region of interest" description="Disordered" evidence="2">
    <location>
        <begin position="345"/>
        <end position="367"/>
    </location>
</feature>
<feature type="coiled-coil region" evidence="1">
    <location>
        <begin position="458"/>
        <end position="492"/>
    </location>
</feature>
<evidence type="ECO:0000256" key="1">
    <source>
        <dbReference type="SAM" id="Coils"/>
    </source>
</evidence>
<evidence type="ECO:0000256" key="2">
    <source>
        <dbReference type="SAM" id="MobiDB-lite"/>
    </source>
</evidence>
<dbReference type="OrthoDB" id="3946750at2759"/>
<feature type="region of interest" description="Disordered" evidence="2">
    <location>
        <begin position="189"/>
        <end position="231"/>
    </location>
</feature>